<dbReference type="AlphaFoldDB" id="A0A846WTU1"/>
<dbReference type="RefSeq" id="WP_006373214.1">
    <property type="nucleotide sequence ID" value="NZ_CP116236.1"/>
</dbReference>
<dbReference type="EMBL" id="JAAXPC010000025">
    <property type="protein sequence ID" value="NKY04962.1"/>
    <property type="molecule type" value="Genomic_DNA"/>
</dbReference>
<reference evidence="1 2" key="1">
    <citation type="submission" date="2020-04" db="EMBL/GenBank/DDBJ databases">
        <title>MicrobeNet Type strains.</title>
        <authorList>
            <person name="Nicholson A.C."/>
        </authorList>
    </citation>
    <scope>NUCLEOTIDE SEQUENCE [LARGE SCALE GENOMIC DNA]</scope>
    <source>
        <strain evidence="1 2">ATCC BAA-14</strain>
    </source>
</reference>
<dbReference type="Gene3D" id="1.25.10.10">
    <property type="entry name" value="Leucine-rich Repeat Variant"/>
    <property type="match status" value="2"/>
</dbReference>
<comment type="caution">
    <text evidence="1">The sequence shown here is derived from an EMBL/GenBank/DDBJ whole genome shotgun (WGS) entry which is preliminary data.</text>
</comment>
<gene>
    <name evidence="1" type="ORF">HGA05_25710</name>
</gene>
<dbReference type="InterPro" id="IPR016024">
    <property type="entry name" value="ARM-type_fold"/>
</dbReference>
<evidence type="ECO:0000313" key="1">
    <source>
        <dbReference type="EMBL" id="NKY04962.1"/>
    </source>
</evidence>
<dbReference type="InterPro" id="IPR011989">
    <property type="entry name" value="ARM-like"/>
</dbReference>
<dbReference type="SUPFAM" id="SSF48371">
    <property type="entry name" value="ARM repeat"/>
    <property type="match status" value="1"/>
</dbReference>
<sequence length="203" mass="22069">MSQTVEWQALEHPDPSVRLRAALAVGTAGADLDAEEVTDRLIERCAIEPDFFVRDMLTWALCRQPADVTVPKLLKELDSDVVQARSQALHTLSKIGDGRAWPFVSTMLHEDDDEVARTAWRAAVALVPADAVDSLAGDLATEFGRRTDEVRRSLSRALIGLGQPGRDVAQARLTHPVAGVADHAAATIRLFDDPDSGFADAHR</sequence>
<organism evidence="1 2">
    <name type="scientific">Gordonia polyisoprenivorans</name>
    <dbReference type="NCBI Taxonomy" id="84595"/>
    <lineage>
        <taxon>Bacteria</taxon>
        <taxon>Bacillati</taxon>
        <taxon>Actinomycetota</taxon>
        <taxon>Actinomycetes</taxon>
        <taxon>Mycobacteriales</taxon>
        <taxon>Gordoniaceae</taxon>
        <taxon>Gordonia</taxon>
    </lineage>
</organism>
<name>A0A846WTU1_9ACTN</name>
<dbReference type="Proteomes" id="UP000563898">
    <property type="component" value="Unassembled WGS sequence"/>
</dbReference>
<evidence type="ECO:0000313" key="2">
    <source>
        <dbReference type="Proteomes" id="UP000563898"/>
    </source>
</evidence>
<protein>
    <submittedName>
        <fullName evidence="1">HEAT repeat domain-containing protein</fullName>
    </submittedName>
</protein>
<accession>A0A846WTU1</accession>
<proteinExistence type="predicted"/>